<dbReference type="GO" id="GO:0003677">
    <property type="term" value="F:DNA binding"/>
    <property type="evidence" value="ECO:0007669"/>
    <property type="project" value="UniProtKB-UniRule"/>
</dbReference>
<dbReference type="GO" id="GO:0039502">
    <property type="term" value="P:symbiont-mediated suppression of host type I interferon-mediated signaling pathway"/>
    <property type="evidence" value="ECO:0007669"/>
    <property type="project" value="UniProtKB-UniRule"/>
</dbReference>
<keyword evidence="4 18" id="KW-0945">Host-virus interaction</keyword>
<dbReference type="Pfam" id="PF00527">
    <property type="entry name" value="E7"/>
    <property type="match status" value="1"/>
</dbReference>
<evidence type="ECO:0000256" key="6">
    <source>
        <dbReference type="ARBA" id="ARBA00022723"/>
    </source>
</evidence>
<comment type="PTM">
    <text evidence="18">Highly phosphorylated.</text>
</comment>
<keyword evidence="21" id="KW-1185">Reference proteome</keyword>
<keyword evidence="12 18" id="KW-0010">Activator</keyword>
<dbReference type="Proteomes" id="UP000113513">
    <property type="component" value="Segment"/>
</dbReference>
<keyword evidence="1 18" id="KW-1121">Modulation of host cell cycle by virus</keyword>
<dbReference type="GO" id="GO:0039645">
    <property type="term" value="P:symbiont-mediated perturbation of host cell cycle G1/S transition checkpoint"/>
    <property type="evidence" value="ECO:0007669"/>
    <property type="project" value="UniProtKB-UniRule"/>
</dbReference>
<evidence type="ECO:0000256" key="2">
    <source>
        <dbReference type="ARBA" id="ARBA00022518"/>
    </source>
</evidence>
<keyword evidence="16 18" id="KW-0899">Viral immunoevasion</keyword>
<dbReference type="KEGG" id="vg:5896664"/>
<evidence type="ECO:0000256" key="19">
    <source>
        <dbReference type="PIRNR" id="PIRNR003407"/>
    </source>
</evidence>
<keyword evidence="15" id="KW-0922">Interferon antiviral system evasion</keyword>
<evidence type="ECO:0000256" key="18">
    <source>
        <dbReference type="HAMAP-Rule" id="MF_04004"/>
    </source>
</evidence>
<keyword evidence="8 18" id="KW-1114">Inhibition of host interferon signaling pathway by virus</keyword>
<evidence type="ECO:0000256" key="3">
    <source>
        <dbReference type="ARBA" id="ARBA00022562"/>
    </source>
</evidence>
<dbReference type="GO" id="GO:0019904">
    <property type="term" value="F:protein domain specific binding"/>
    <property type="evidence" value="ECO:0007669"/>
    <property type="project" value="UniProtKB-UniRule"/>
</dbReference>
<keyword evidence="6 18" id="KW-0479">Metal-binding</keyword>
<dbReference type="InterPro" id="IPR000148">
    <property type="entry name" value="Papilloma_E7"/>
</dbReference>
<gene>
    <name evidence="18 20" type="primary">E7</name>
</gene>
<name>A8R8N0_9PAPI</name>
<keyword evidence="10 18" id="KW-0805">Transcription regulation</keyword>
<evidence type="ECO:0000256" key="9">
    <source>
        <dbReference type="ARBA" id="ARBA00022833"/>
    </source>
</evidence>
<evidence type="ECO:0000313" key="20">
    <source>
        <dbReference type="EMBL" id="ABR20503.1"/>
    </source>
</evidence>
<evidence type="ECO:0000256" key="1">
    <source>
        <dbReference type="ARBA" id="ARBA00022504"/>
    </source>
</evidence>
<dbReference type="GO" id="GO:0008270">
    <property type="term" value="F:zinc ion binding"/>
    <property type="evidence" value="ECO:0007669"/>
    <property type="project" value="UniProtKB-KW"/>
</dbReference>
<evidence type="ECO:0000256" key="7">
    <source>
        <dbReference type="ARBA" id="ARBA00022771"/>
    </source>
</evidence>
<evidence type="ECO:0000256" key="12">
    <source>
        <dbReference type="ARBA" id="ARBA00023159"/>
    </source>
</evidence>
<protein>
    <recommendedName>
        <fullName evidence="18 19">Protein E7</fullName>
    </recommendedName>
</protein>
<dbReference type="SUPFAM" id="SSF161234">
    <property type="entry name" value="E7 C-terminal domain-like"/>
    <property type="match status" value="1"/>
</dbReference>
<evidence type="ECO:0000256" key="14">
    <source>
        <dbReference type="ARBA" id="ARBA00023200"/>
    </source>
</evidence>
<accession>A8R8N0</accession>
<dbReference type="GO" id="GO:0052170">
    <property type="term" value="P:symbiont-mediated suppression of host innate immune response"/>
    <property type="evidence" value="ECO:0007669"/>
    <property type="project" value="UniProtKB-KW"/>
</dbReference>
<dbReference type="PIRSF" id="PIRSF003407">
    <property type="entry name" value="Papvi_E7"/>
    <property type="match status" value="1"/>
</dbReference>
<keyword evidence="5 18" id="KW-1090">Inhibition of host innate immune response by virus</keyword>
<evidence type="ECO:0000256" key="11">
    <source>
        <dbReference type="ARBA" id="ARBA00023125"/>
    </source>
</evidence>
<dbReference type="GO" id="GO:0042025">
    <property type="term" value="C:host cell nucleus"/>
    <property type="evidence" value="ECO:0007669"/>
    <property type="project" value="UniProtKB-SubCell"/>
</dbReference>
<keyword evidence="2 18" id="KW-0244">Early protein</keyword>
<evidence type="ECO:0000256" key="4">
    <source>
        <dbReference type="ARBA" id="ARBA00022581"/>
    </source>
</evidence>
<dbReference type="GO" id="GO:0003700">
    <property type="term" value="F:DNA-binding transcription factor activity"/>
    <property type="evidence" value="ECO:0007669"/>
    <property type="project" value="UniProtKB-UniRule"/>
</dbReference>
<evidence type="ECO:0000256" key="5">
    <source>
        <dbReference type="ARBA" id="ARBA00022632"/>
    </source>
</evidence>
<dbReference type="Gene3D" id="3.30.160.330">
    <property type="match status" value="1"/>
</dbReference>
<keyword evidence="7 18" id="KW-0863">Zinc-finger</keyword>
<keyword evidence="3 18" id="KW-1048">Host nucleus</keyword>
<dbReference type="OrthoDB" id="28045at10239"/>
<keyword evidence="11 18" id="KW-0238">DNA-binding</keyword>
<dbReference type="GO" id="GO:0006351">
    <property type="term" value="P:DNA-templated transcription"/>
    <property type="evidence" value="ECO:0007669"/>
    <property type="project" value="UniProtKB-UniRule"/>
</dbReference>
<evidence type="ECO:0000256" key="16">
    <source>
        <dbReference type="ARBA" id="ARBA00023280"/>
    </source>
</evidence>
<organism evidence="20 21">
    <name type="scientific">Human papillomavirus 88</name>
    <dbReference type="NCBI Taxonomy" id="337054"/>
    <lineage>
        <taxon>Viruses</taxon>
        <taxon>Monodnaviria</taxon>
        <taxon>Shotokuvirae</taxon>
        <taxon>Cossaviricota</taxon>
        <taxon>Papovaviricetes</taxon>
        <taxon>Zurhausenvirales</taxon>
        <taxon>Papillomaviridae</taxon>
        <taxon>Firstpapillomavirinae</taxon>
        <taxon>Gammapapillomavirus</taxon>
        <taxon>Gammapapillomavirus 5</taxon>
    </lineage>
</organism>
<evidence type="ECO:0000256" key="13">
    <source>
        <dbReference type="ARBA" id="ARBA00023163"/>
    </source>
</evidence>
<comment type="domain">
    <text evidence="18">The E7 terminal domain is an intrinsically disordered domain, whose flexibility and conformational transitions confer target adaptability to the oncoprotein. It allows adaptation to a variety of protein targets and exposes the PEST degradation sequence that regulates its turnover in the cell.</text>
</comment>
<evidence type="ECO:0000313" key="21">
    <source>
        <dbReference type="Proteomes" id="UP000113513"/>
    </source>
</evidence>
<comment type="function">
    <text evidence="19">E7 protein has both transforming and trans-activating activities.</text>
</comment>
<comment type="similarity">
    <text evidence="18 19">Belongs to the papillomaviridae E7 protein family.</text>
</comment>
<keyword evidence="14 18" id="KW-1035">Host cytoplasm</keyword>
<feature type="short sequence motif" description="Nuclear export signal" evidence="18">
    <location>
        <begin position="69"/>
        <end position="77"/>
    </location>
</feature>
<keyword evidence="17 18" id="KW-1078">G1/S host cell cycle checkpoint dysregulation by virus</keyword>
<evidence type="ECO:0000256" key="8">
    <source>
        <dbReference type="ARBA" id="ARBA00022830"/>
    </source>
</evidence>
<comment type="caution">
    <text evidence="18">Lacks conserved residue(s) required for the propagation of feature annotation.</text>
</comment>
<evidence type="ECO:0000256" key="17">
    <source>
        <dbReference type="ARBA" id="ARBA00023309"/>
    </source>
</evidence>
<dbReference type="RefSeq" id="YP_001672009.1">
    <property type="nucleotide sequence ID" value="NC_010329.1"/>
</dbReference>
<comment type="subcellular location">
    <subcellularLocation>
        <location evidence="18">Host cytoplasm</location>
    </subcellularLocation>
    <subcellularLocation>
        <location evidence="18">Host nucleus</location>
    </subcellularLocation>
    <text evidence="18">Predominantly found in the host nucleus.</text>
</comment>
<comment type="function">
    <text evidence="18">Plays a role in viral genome replication by driving entry of quiescent cells into the cell cycle. Stimulation of progression from G1 to S phase allows the virus to efficiently use the cellular DNA replicating machinery to achieve viral genome replication. E7 protein has both transforming and trans-activating activities. Induces the disassembly of the E2F1 transcription factor from RB1, with subsequent transcriptional activation of E2F1-regulated S-phase genes. Interferes with host histone deacetylation mediated by HDAC1 and HDAC2, leading to transcription activation. Plays also a role in the inhibition of both antiviral and antiproliferative functions of host interferon alpha. Interaction with host TMEM173/STING impairs the ability of TMEM173/STING to sense cytosolic DNA and promote the production of type I interferon (IFN-alpha and IFN-beta).</text>
</comment>
<dbReference type="EMBL" id="EF467176">
    <property type="protein sequence ID" value="ABR20503.1"/>
    <property type="molecule type" value="Genomic_DNA"/>
</dbReference>
<evidence type="ECO:0000256" key="10">
    <source>
        <dbReference type="ARBA" id="ARBA00023015"/>
    </source>
</evidence>
<keyword evidence="13 18" id="KW-0804">Transcription</keyword>
<feature type="zinc finger region" evidence="18">
    <location>
        <begin position="51"/>
        <end position="87"/>
    </location>
</feature>
<proteinExistence type="inferred from homology"/>
<dbReference type="GO" id="GO:0030430">
    <property type="term" value="C:host cell cytoplasm"/>
    <property type="evidence" value="ECO:0007669"/>
    <property type="project" value="UniProtKB-SubCell"/>
</dbReference>
<dbReference type="HAMAP" id="MF_04004">
    <property type="entry name" value="PPV_E7"/>
    <property type="match status" value="1"/>
</dbReference>
<keyword evidence="9 18" id="KW-0862">Zinc</keyword>
<evidence type="ECO:0000256" key="15">
    <source>
        <dbReference type="ARBA" id="ARBA00023258"/>
    </source>
</evidence>
<sequence>MIGKEPSINDLEIKLEEHVLPANLLSNEVLSSDEETQEEEEREPFQIDTSCAFCEAGVRVFVLASPAGIRTLQQLLLAEISISCPGCSRNNFRHGRPQ</sequence>
<comment type="subunit">
    <text evidence="18">Homodimer. Homooligomer. Interacts with host RB1; this interaction induces dissociation of RB1-E2F1 complex thereby disrupting RB1 activity. Interacts with host EP300; this interaction represses EP300 transcriptional activity. Interacts with protein E2; this interaction inhibits E7 oncogenic activity. Interacts with host TMEM173/STING; this interaction impairs the ability of TMEM173/STING to sense cytosolic DNA and promote the production of type I interferon (IFN-alpha and IFN-beta).</text>
</comment>
<reference evidence="20 21" key="1">
    <citation type="journal article" date="2007" name="Int. J. Cancer">
        <title>Cutaneous human papillomavirus 88: Remarkable differences in viral load.</title>
        <authorList>
            <person name="Kullander J."/>
            <person name="Handisurya A."/>
            <person name="Forslund O."/>
            <person name="Geusau A."/>
            <person name="Kirnbauer R."/>
            <person name="Dillner J."/>
        </authorList>
    </citation>
    <scope>NUCLEOTIDE SEQUENCE [LARGE SCALE GENOMIC DNA]</scope>
</reference>